<dbReference type="STRING" id="35608.A0A2U1P293"/>
<dbReference type="SMART" id="SM01349">
    <property type="entry name" value="TOG"/>
    <property type="match status" value="1"/>
</dbReference>
<dbReference type="SUPFAM" id="SSF48371">
    <property type="entry name" value="ARM repeat"/>
    <property type="match status" value="1"/>
</dbReference>
<proteinExistence type="predicted"/>
<evidence type="ECO:0000259" key="1">
    <source>
        <dbReference type="SMART" id="SM01349"/>
    </source>
</evidence>
<dbReference type="GO" id="GO:0005881">
    <property type="term" value="C:cytoplasmic microtubule"/>
    <property type="evidence" value="ECO:0007669"/>
    <property type="project" value="TreeGrafter"/>
</dbReference>
<accession>A0A2U1P293</accession>
<dbReference type="Gene3D" id="1.25.10.10">
    <property type="entry name" value="Leucine-rich Repeat Variant"/>
    <property type="match status" value="1"/>
</dbReference>
<dbReference type="AlphaFoldDB" id="A0A2U1P293"/>
<dbReference type="GO" id="GO:0000226">
    <property type="term" value="P:microtubule cytoskeleton organization"/>
    <property type="evidence" value="ECO:0007669"/>
    <property type="project" value="TreeGrafter"/>
</dbReference>
<dbReference type="Proteomes" id="UP000245207">
    <property type="component" value="Unassembled WGS sequence"/>
</dbReference>
<gene>
    <name evidence="2" type="ORF">CTI12_AA202090</name>
</gene>
<sequence>MALRSLDNTLPLSPERPKKTIKVTNLIAKKAKQVAGPDVNNENVAPVDNVAPVVDAVDYVLSENLEAFSDPDVKIQSLMEGLESKDWLKICESLNDVRRFALFHSALLLPILEKVMMVLVKSMKNPRSALCKTAIMAAADLFKSYGDKLLESATSDAVDQVMLQLLLKASQDKKFVCEEAERTLKTMVVSTASIPLLHKVKVYVKHGNMRVRAKAAVSVAQCVSKMDVGEMKEYGLVLLVQMSAELLKDRLPEAREAARGMILLIHKVVVEEEEEAEKQQEMWQSFCQSNLSAIDALAMAKLVASQ</sequence>
<dbReference type="InterPro" id="IPR011989">
    <property type="entry name" value="ARM-like"/>
</dbReference>
<feature type="domain" description="TOG" evidence="1">
    <location>
        <begin position="67"/>
        <end position="297"/>
    </location>
</feature>
<name>A0A2U1P293_ARTAN</name>
<keyword evidence="3" id="KW-1185">Reference proteome</keyword>
<dbReference type="InterPro" id="IPR024395">
    <property type="entry name" value="CLASP_N_dom"/>
</dbReference>
<comment type="caution">
    <text evidence="2">The sequence shown here is derived from an EMBL/GenBank/DDBJ whole genome shotgun (WGS) entry which is preliminary data.</text>
</comment>
<evidence type="ECO:0000313" key="2">
    <source>
        <dbReference type="EMBL" id="PWA79800.1"/>
    </source>
</evidence>
<dbReference type="InterPro" id="IPR016024">
    <property type="entry name" value="ARM-type_fold"/>
</dbReference>
<dbReference type="InterPro" id="IPR034085">
    <property type="entry name" value="TOG"/>
</dbReference>
<organism evidence="2 3">
    <name type="scientific">Artemisia annua</name>
    <name type="common">Sweet wormwood</name>
    <dbReference type="NCBI Taxonomy" id="35608"/>
    <lineage>
        <taxon>Eukaryota</taxon>
        <taxon>Viridiplantae</taxon>
        <taxon>Streptophyta</taxon>
        <taxon>Embryophyta</taxon>
        <taxon>Tracheophyta</taxon>
        <taxon>Spermatophyta</taxon>
        <taxon>Magnoliopsida</taxon>
        <taxon>eudicotyledons</taxon>
        <taxon>Gunneridae</taxon>
        <taxon>Pentapetalae</taxon>
        <taxon>asterids</taxon>
        <taxon>campanulids</taxon>
        <taxon>Asterales</taxon>
        <taxon>Asteraceae</taxon>
        <taxon>Asteroideae</taxon>
        <taxon>Anthemideae</taxon>
        <taxon>Artemisiinae</taxon>
        <taxon>Artemisia</taxon>
    </lineage>
</organism>
<dbReference type="Pfam" id="PF12348">
    <property type="entry name" value="CLASP_N"/>
    <property type="match status" value="1"/>
</dbReference>
<dbReference type="GO" id="GO:0008017">
    <property type="term" value="F:microtubule binding"/>
    <property type="evidence" value="ECO:0007669"/>
    <property type="project" value="TreeGrafter"/>
</dbReference>
<dbReference type="PANTHER" id="PTHR21567">
    <property type="entry name" value="CLASP"/>
    <property type="match status" value="1"/>
</dbReference>
<dbReference type="OrthoDB" id="63891at2759"/>
<dbReference type="EMBL" id="PKPP01001803">
    <property type="protein sequence ID" value="PWA79800.1"/>
    <property type="molecule type" value="Genomic_DNA"/>
</dbReference>
<dbReference type="PANTHER" id="PTHR21567:SF65">
    <property type="entry name" value="ARM REPEAT SUPERFAMILY PROTEIN"/>
    <property type="match status" value="1"/>
</dbReference>
<reference evidence="2 3" key="1">
    <citation type="journal article" date="2018" name="Mol. Plant">
        <title>The genome of Artemisia annua provides insight into the evolution of Asteraceae family and artemisinin biosynthesis.</title>
        <authorList>
            <person name="Shen Q."/>
            <person name="Zhang L."/>
            <person name="Liao Z."/>
            <person name="Wang S."/>
            <person name="Yan T."/>
            <person name="Shi P."/>
            <person name="Liu M."/>
            <person name="Fu X."/>
            <person name="Pan Q."/>
            <person name="Wang Y."/>
            <person name="Lv Z."/>
            <person name="Lu X."/>
            <person name="Zhang F."/>
            <person name="Jiang W."/>
            <person name="Ma Y."/>
            <person name="Chen M."/>
            <person name="Hao X."/>
            <person name="Li L."/>
            <person name="Tang Y."/>
            <person name="Lv G."/>
            <person name="Zhou Y."/>
            <person name="Sun X."/>
            <person name="Brodelius P.E."/>
            <person name="Rose J.K.C."/>
            <person name="Tang K."/>
        </authorList>
    </citation>
    <scope>NUCLEOTIDE SEQUENCE [LARGE SCALE GENOMIC DNA]</scope>
    <source>
        <strain evidence="3">cv. Huhao1</strain>
        <tissue evidence="2">Leaf</tissue>
    </source>
</reference>
<protein>
    <submittedName>
        <fullName evidence="2">ARM repeat superfamily protein</fullName>
    </submittedName>
</protein>
<evidence type="ECO:0000313" key="3">
    <source>
        <dbReference type="Proteomes" id="UP000245207"/>
    </source>
</evidence>